<dbReference type="GO" id="GO:0003735">
    <property type="term" value="F:structural constituent of ribosome"/>
    <property type="evidence" value="ECO:0007669"/>
    <property type="project" value="InterPro"/>
</dbReference>
<dbReference type="OrthoDB" id="1725490at2759"/>
<dbReference type="AlphaFoldDB" id="A0A2I0ANB4"/>
<dbReference type="GO" id="GO:0005840">
    <property type="term" value="C:ribosome"/>
    <property type="evidence" value="ECO:0007669"/>
    <property type="project" value="InterPro"/>
</dbReference>
<dbReference type="Proteomes" id="UP000236161">
    <property type="component" value="Unassembled WGS sequence"/>
</dbReference>
<dbReference type="Pfam" id="PF01016">
    <property type="entry name" value="Ribosomal_L27"/>
    <property type="match status" value="1"/>
</dbReference>
<accession>A0A2I0ANB4</accession>
<sequence length="61" mass="6984">MGKDHTLFALKEGHVRFERHRLSRHKWVHVEPTKGHVIHLIYQIVAVAAAASRVEGQNYAS</sequence>
<dbReference type="Gene3D" id="2.40.50.100">
    <property type="match status" value="1"/>
</dbReference>
<proteinExistence type="predicted"/>
<gene>
    <name evidence="1" type="ORF">AXF42_Ash002345</name>
</gene>
<dbReference type="STRING" id="1088818.A0A2I0ANB4"/>
<organism evidence="1 2">
    <name type="scientific">Apostasia shenzhenica</name>
    <dbReference type="NCBI Taxonomy" id="1088818"/>
    <lineage>
        <taxon>Eukaryota</taxon>
        <taxon>Viridiplantae</taxon>
        <taxon>Streptophyta</taxon>
        <taxon>Embryophyta</taxon>
        <taxon>Tracheophyta</taxon>
        <taxon>Spermatophyta</taxon>
        <taxon>Magnoliopsida</taxon>
        <taxon>Liliopsida</taxon>
        <taxon>Asparagales</taxon>
        <taxon>Orchidaceae</taxon>
        <taxon>Apostasioideae</taxon>
        <taxon>Apostasia</taxon>
    </lineage>
</organism>
<dbReference type="SUPFAM" id="SSF110324">
    <property type="entry name" value="Ribosomal L27 protein-like"/>
    <property type="match status" value="1"/>
</dbReference>
<protein>
    <submittedName>
        <fullName evidence="1">Uncharacterized protein</fullName>
    </submittedName>
</protein>
<reference evidence="1 2" key="1">
    <citation type="journal article" date="2017" name="Nature">
        <title>The Apostasia genome and the evolution of orchids.</title>
        <authorList>
            <person name="Zhang G.Q."/>
            <person name="Liu K.W."/>
            <person name="Li Z."/>
            <person name="Lohaus R."/>
            <person name="Hsiao Y.Y."/>
            <person name="Niu S.C."/>
            <person name="Wang J.Y."/>
            <person name="Lin Y.C."/>
            <person name="Xu Q."/>
            <person name="Chen L.J."/>
            <person name="Yoshida K."/>
            <person name="Fujiwara S."/>
            <person name="Wang Z.W."/>
            <person name="Zhang Y.Q."/>
            <person name="Mitsuda N."/>
            <person name="Wang M."/>
            <person name="Liu G.H."/>
            <person name="Pecoraro L."/>
            <person name="Huang H.X."/>
            <person name="Xiao X.J."/>
            <person name="Lin M."/>
            <person name="Wu X.Y."/>
            <person name="Wu W.L."/>
            <person name="Chen Y.Y."/>
            <person name="Chang S.B."/>
            <person name="Sakamoto S."/>
            <person name="Ohme-Takagi M."/>
            <person name="Yagi M."/>
            <person name="Zeng S.J."/>
            <person name="Shen C.Y."/>
            <person name="Yeh C.M."/>
            <person name="Luo Y.B."/>
            <person name="Tsai W.C."/>
            <person name="Van de Peer Y."/>
            <person name="Liu Z.J."/>
        </authorList>
    </citation>
    <scope>NUCLEOTIDE SEQUENCE [LARGE SCALE GENOMIC DNA]</scope>
    <source>
        <strain evidence="2">cv. Shenzhen</strain>
        <tissue evidence="1">Stem</tissue>
    </source>
</reference>
<dbReference type="EMBL" id="KZ451969">
    <property type="protein sequence ID" value="PKA57041.1"/>
    <property type="molecule type" value="Genomic_DNA"/>
</dbReference>
<evidence type="ECO:0000313" key="1">
    <source>
        <dbReference type="EMBL" id="PKA57041.1"/>
    </source>
</evidence>
<dbReference type="InterPro" id="IPR001684">
    <property type="entry name" value="Ribosomal_bL27"/>
</dbReference>
<dbReference type="GO" id="GO:0006412">
    <property type="term" value="P:translation"/>
    <property type="evidence" value="ECO:0007669"/>
    <property type="project" value="InterPro"/>
</dbReference>
<evidence type="ECO:0000313" key="2">
    <source>
        <dbReference type="Proteomes" id="UP000236161"/>
    </source>
</evidence>
<keyword evidence="2" id="KW-1185">Reference proteome</keyword>
<name>A0A2I0ANB4_9ASPA</name>